<evidence type="ECO:0000313" key="2">
    <source>
        <dbReference type="Proteomes" id="UP000067708"/>
    </source>
</evidence>
<dbReference type="PANTHER" id="PTHR15394:SF3">
    <property type="entry name" value="SERINE HYDROLASE RBBP9"/>
    <property type="match status" value="1"/>
</dbReference>
<reference evidence="1 2" key="1">
    <citation type="journal article" date="2014" name="Int. J. Syst. Evol. Microbiol.">
        <title>Rhodoluna lacicola gen. nov., sp. nov., a planktonic freshwater bacterium with stream-lined genome.</title>
        <authorList>
            <person name="Hahn M."/>
            <person name="Schmidt J."/>
            <person name="Taipale S.J."/>
            <person name="Doolittle W.F."/>
            <person name="Koll U."/>
        </authorList>
    </citation>
    <scope>NUCLEOTIDE SEQUENCE [LARGE SCALE GENOMIC DNA]</scope>
    <source>
        <strain evidence="1 2">MWH-Ta8</strain>
    </source>
</reference>
<dbReference type="InterPro" id="IPR029058">
    <property type="entry name" value="AB_hydrolase_fold"/>
</dbReference>
<protein>
    <submittedName>
        <fullName evidence="1">Putative esterase of the alpha/beta hydrolase fold</fullName>
    </submittedName>
</protein>
<keyword evidence="2" id="KW-1185">Reference proteome</keyword>
<dbReference type="HOGENOM" id="CLU_088863_3_0_11"/>
<proteinExistence type="predicted"/>
<dbReference type="GO" id="GO:0016787">
    <property type="term" value="F:hydrolase activity"/>
    <property type="evidence" value="ECO:0007669"/>
    <property type="project" value="UniProtKB-KW"/>
</dbReference>
<name>A0A060JET4_9MICO</name>
<dbReference type="InterPro" id="IPR010662">
    <property type="entry name" value="RBBP9/YdeN"/>
</dbReference>
<dbReference type="Pfam" id="PF06821">
    <property type="entry name" value="Ser_hydrolase"/>
    <property type="match status" value="1"/>
</dbReference>
<dbReference type="Gene3D" id="3.40.50.1820">
    <property type="entry name" value="alpha/beta hydrolase"/>
    <property type="match status" value="1"/>
</dbReference>
<gene>
    <name evidence="1" type="ORF">Rhola_00002540</name>
</gene>
<dbReference type="AlphaFoldDB" id="A0A060JET4"/>
<organism evidence="1 2">
    <name type="scientific">Rhodoluna lacicola</name>
    <dbReference type="NCBI Taxonomy" id="529884"/>
    <lineage>
        <taxon>Bacteria</taxon>
        <taxon>Bacillati</taxon>
        <taxon>Actinomycetota</taxon>
        <taxon>Actinomycetes</taxon>
        <taxon>Micrococcales</taxon>
        <taxon>Microbacteriaceae</taxon>
        <taxon>Luna cluster</taxon>
        <taxon>Luna-1 subcluster</taxon>
        <taxon>Rhodoluna</taxon>
    </lineage>
</organism>
<keyword evidence="1" id="KW-0378">Hydrolase</keyword>
<dbReference type="OrthoDB" id="9804993at2"/>
<dbReference type="eggNOG" id="COG3545">
    <property type="taxonomic scope" value="Bacteria"/>
</dbReference>
<dbReference type="RefSeq" id="WP_051636162.1">
    <property type="nucleotide sequence ID" value="NZ_CP007490.1"/>
</dbReference>
<sequence>MARVLIMHGWTNRRQENTWHRILTAALRKQGHQVLYPQFPNTDAPHHDDWQELLLAELALLEEAGEGEKIVIGHSLGCVNFIRAAVDGKISNPVDRLLLVAPADPNLLDEVPGFKVDLAKSATKAALAAAVKSLTIVGSDADPWSPDGVQETFGKHLGVEAIIIEGAQHFRADEGWGQWQGLLDWVNDPAADITVR</sequence>
<accession>A0A060JET4</accession>
<dbReference type="STRING" id="529884.Rhola_00002540"/>
<dbReference type="KEGG" id="rla:Rhola_00002540"/>
<dbReference type="EMBL" id="CP007490">
    <property type="protein sequence ID" value="AIC47077.1"/>
    <property type="molecule type" value="Genomic_DNA"/>
</dbReference>
<dbReference type="PANTHER" id="PTHR15394">
    <property type="entry name" value="SERINE HYDROLASE RBBP9"/>
    <property type="match status" value="1"/>
</dbReference>
<dbReference type="Proteomes" id="UP000067708">
    <property type="component" value="Chromosome"/>
</dbReference>
<evidence type="ECO:0000313" key="1">
    <source>
        <dbReference type="EMBL" id="AIC47077.1"/>
    </source>
</evidence>
<dbReference type="SUPFAM" id="SSF53474">
    <property type="entry name" value="alpha/beta-Hydrolases"/>
    <property type="match status" value="1"/>
</dbReference>